<dbReference type="EMBL" id="JAQAGZ010000011">
    <property type="protein sequence ID" value="MCZ8514265.1"/>
    <property type="molecule type" value="Genomic_DNA"/>
</dbReference>
<dbReference type="PROSITE" id="PS51273">
    <property type="entry name" value="GATASE_TYPE_1"/>
    <property type="match status" value="1"/>
</dbReference>
<evidence type="ECO:0000313" key="2">
    <source>
        <dbReference type="Proteomes" id="UP001527882"/>
    </source>
</evidence>
<dbReference type="InterPro" id="IPR044668">
    <property type="entry name" value="PuuD-like"/>
</dbReference>
<dbReference type="InterPro" id="IPR029062">
    <property type="entry name" value="Class_I_gatase-like"/>
</dbReference>
<dbReference type="SUPFAM" id="SSF52317">
    <property type="entry name" value="Class I glutamine amidotransferase-like"/>
    <property type="match status" value="1"/>
</dbReference>
<dbReference type="RefSeq" id="WP_269882788.1">
    <property type="nucleotide sequence ID" value="NZ_JAQAGZ010000011.1"/>
</dbReference>
<accession>A0ABT4QBR8</accession>
<keyword evidence="2" id="KW-1185">Reference proteome</keyword>
<dbReference type="Pfam" id="PF07722">
    <property type="entry name" value="Peptidase_C26"/>
    <property type="match status" value="1"/>
</dbReference>
<comment type="caution">
    <text evidence="1">The sequence shown here is derived from an EMBL/GenBank/DDBJ whole genome shotgun (WGS) entry which is preliminary data.</text>
</comment>
<dbReference type="Gene3D" id="3.40.50.880">
    <property type="match status" value="1"/>
</dbReference>
<dbReference type="CDD" id="cd01745">
    <property type="entry name" value="GATase1_2"/>
    <property type="match status" value="1"/>
</dbReference>
<protein>
    <submittedName>
        <fullName evidence="1">Gamma-glutamyl-gamma-aminobutyrate hydrolase family protein</fullName>
    </submittedName>
</protein>
<proteinExistence type="predicted"/>
<dbReference type="Proteomes" id="UP001527882">
    <property type="component" value="Unassembled WGS sequence"/>
</dbReference>
<dbReference type="PANTHER" id="PTHR43235:SF1">
    <property type="entry name" value="GLUTAMINE AMIDOTRANSFERASE PB2B2.05-RELATED"/>
    <property type="match status" value="1"/>
</dbReference>
<dbReference type="GO" id="GO:0016787">
    <property type="term" value="F:hydrolase activity"/>
    <property type="evidence" value="ECO:0007669"/>
    <property type="project" value="UniProtKB-KW"/>
</dbReference>
<evidence type="ECO:0000313" key="1">
    <source>
        <dbReference type="EMBL" id="MCZ8514265.1"/>
    </source>
</evidence>
<dbReference type="PANTHER" id="PTHR43235">
    <property type="entry name" value="GLUTAMINE AMIDOTRANSFERASE PB2B2.05-RELATED"/>
    <property type="match status" value="1"/>
</dbReference>
<keyword evidence="1" id="KW-0378">Hydrolase</keyword>
<reference evidence="1 2" key="1">
    <citation type="submission" date="2022-12" db="EMBL/GenBank/DDBJ databases">
        <title>Draft genome sequence of Paenibacillus sp. dW9.</title>
        <authorList>
            <person name="Choi E.-W."/>
            <person name="Kim D.-U."/>
        </authorList>
    </citation>
    <scope>NUCLEOTIDE SEQUENCE [LARGE SCALE GENOMIC DNA]</scope>
    <source>
        <strain evidence="2">dW9</strain>
    </source>
</reference>
<gene>
    <name evidence="1" type="ORF">O9H85_17885</name>
</gene>
<organism evidence="1 2">
    <name type="scientific">Paenibacillus gyeongsangnamensis</name>
    <dbReference type="NCBI Taxonomy" id="3388067"/>
    <lineage>
        <taxon>Bacteria</taxon>
        <taxon>Bacillati</taxon>
        <taxon>Bacillota</taxon>
        <taxon>Bacilli</taxon>
        <taxon>Bacillales</taxon>
        <taxon>Paenibacillaceae</taxon>
        <taxon>Paenibacillus</taxon>
    </lineage>
</organism>
<sequence>MSVLIGATGYYLDQSETGNLGSIGSLGRDMAVMSYDYTRSLESAGAIPIMLPVLEDKKRIETLLDRLDGLLLTGGSDVSPLLYGERPKANLGKLSTERDSFELALLDCALRRDMPVFCICRGLQMLNVALGGSLYQDLVTDLGAEHFHSHKQFRKWQATHTVQIDKDSKLYQMSGVEQLGVNSYHHQAIKALGEHLKVSALSEDHIIEAVESTYHRFVVAVQWHPEMMSEKDKLQQSLFDRFVSYVRTQGLTS</sequence>
<dbReference type="InterPro" id="IPR011697">
    <property type="entry name" value="Peptidase_C26"/>
</dbReference>
<name>A0ABT4QBR8_9BACL</name>